<name>A0A1I1ALP6_9CLOT</name>
<proteinExistence type="predicted"/>
<dbReference type="Proteomes" id="UP000198619">
    <property type="component" value="Unassembled WGS sequence"/>
</dbReference>
<organism evidence="2 3">
    <name type="scientific">Clostridium frigidicarnis</name>
    <dbReference type="NCBI Taxonomy" id="84698"/>
    <lineage>
        <taxon>Bacteria</taxon>
        <taxon>Bacillati</taxon>
        <taxon>Bacillota</taxon>
        <taxon>Clostridia</taxon>
        <taxon>Eubacteriales</taxon>
        <taxon>Clostridiaceae</taxon>
        <taxon>Clostridium</taxon>
    </lineage>
</organism>
<dbReference type="PANTHER" id="PTHR42951:SF15">
    <property type="entry name" value="METALLO-BETA-LACTAMASE SUPERFAMILY PROTEIN"/>
    <property type="match status" value="1"/>
</dbReference>
<evidence type="ECO:0000313" key="3">
    <source>
        <dbReference type="Proteomes" id="UP000198619"/>
    </source>
</evidence>
<evidence type="ECO:0000313" key="2">
    <source>
        <dbReference type="EMBL" id="SFB38961.1"/>
    </source>
</evidence>
<evidence type="ECO:0000259" key="1">
    <source>
        <dbReference type="SMART" id="SM00849"/>
    </source>
</evidence>
<dbReference type="InterPro" id="IPR036866">
    <property type="entry name" value="RibonucZ/Hydroxyglut_hydro"/>
</dbReference>
<dbReference type="InterPro" id="IPR001279">
    <property type="entry name" value="Metallo-B-lactamas"/>
</dbReference>
<dbReference type="RefSeq" id="WP_090042813.1">
    <property type="nucleotide sequence ID" value="NZ_FOKI01000040.1"/>
</dbReference>
<dbReference type="Gene3D" id="3.60.15.10">
    <property type="entry name" value="Ribonuclease Z/Hydroxyacylglutathione hydrolase-like"/>
    <property type="match status" value="1"/>
</dbReference>
<dbReference type="SUPFAM" id="SSF56281">
    <property type="entry name" value="Metallo-hydrolase/oxidoreductase"/>
    <property type="match status" value="1"/>
</dbReference>
<keyword evidence="3" id="KW-1185">Reference proteome</keyword>
<dbReference type="PANTHER" id="PTHR42951">
    <property type="entry name" value="METALLO-BETA-LACTAMASE DOMAIN-CONTAINING"/>
    <property type="match status" value="1"/>
</dbReference>
<dbReference type="InterPro" id="IPR050855">
    <property type="entry name" value="NDM-1-like"/>
</dbReference>
<protein>
    <submittedName>
        <fullName evidence="2">Glyoxylase, beta-lactamase superfamily II</fullName>
    </submittedName>
</protein>
<feature type="domain" description="Metallo-beta-lactamase" evidence="1">
    <location>
        <begin position="17"/>
        <end position="222"/>
    </location>
</feature>
<gene>
    <name evidence="2" type="ORF">SAMN04488528_104018</name>
</gene>
<dbReference type="AlphaFoldDB" id="A0A1I1ALP6"/>
<dbReference type="STRING" id="84698.SAMN04488528_104018"/>
<dbReference type="EMBL" id="FOKI01000040">
    <property type="protein sequence ID" value="SFB38961.1"/>
    <property type="molecule type" value="Genomic_DNA"/>
</dbReference>
<dbReference type="OrthoDB" id="9761531at2"/>
<accession>A0A1I1ALP6</accession>
<dbReference type="CDD" id="cd07721">
    <property type="entry name" value="yflN-like_MBL-fold"/>
    <property type="match status" value="1"/>
</dbReference>
<dbReference type="Pfam" id="PF00753">
    <property type="entry name" value="Lactamase_B"/>
    <property type="match status" value="1"/>
</dbReference>
<dbReference type="SMART" id="SM00849">
    <property type="entry name" value="Lactamase_B"/>
    <property type="match status" value="1"/>
</dbReference>
<sequence>MNKLTVLEINLTGSINTIFPVILSDDKEMVLVDCGYPNFLNLIENTTKGNEIDISNLTKIIITHHDFDHMGSLGEFKRKYPNIKIFSSIDEEKYVSGKEKSLRLQQAEKIYKTLSEHEKKGARDFQRMLESIENVPVDVVLKDKDFFSFCGGIEIISTPGHMPGHISVYIKDSKTLIAGDAMVIEDGKLSIANPQYTLDIDEAKKSISKLLNYKIDRIICYHGGVYTKNIKESLGNICCL</sequence>
<reference evidence="2 3" key="1">
    <citation type="submission" date="2016-10" db="EMBL/GenBank/DDBJ databases">
        <authorList>
            <person name="de Groot N.N."/>
        </authorList>
    </citation>
    <scope>NUCLEOTIDE SEQUENCE [LARGE SCALE GENOMIC DNA]</scope>
    <source>
        <strain evidence="2 3">DSM 12271</strain>
    </source>
</reference>